<sequence>MMLCIITALSISASAQTVNFAYTGKVEPGKTIIPKAGDRIKFNVHVRGSDGKTDKAGTRYMLVSFARKNGTKTETIGSLLNLPQNIQDNYKAGKLTVLNEGTIKSVNNPVEIRVGDQLKVIFYKDHGKMVDIENTRNGKVLGKMRIQW</sequence>
<organism evidence="2 3">
    <name type="scientific">Sphingobacterium bovistauri</name>
    <dbReference type="NCBI Taxonomy" id="2781959"/>
    <lineage>
        <taxon>Bacteria</taxon>
        <taxon>Pseudomonadati</taxon>
        <taxon>Bacteroidota</taxon>
        <taxon>Sphingobacteriia</taxon>
        <taxon>Sphingobacteriales</taxon>
        <taxon>Sphingobacteriaceae</taxon>
        <taxon>Sphingobacterium</taxon>
    </lineage>
</organism>
<reference evidence="2" key="1">
    <citation type="submission" date="2020-10" db="EMBL/GenBank/DDBJ databases">
        <authorList>
            <person name="Lu T."/>
            <person name="Wang Q."/>
            <person name="Han X."/>
        </authorList>
    </citation>
    <scope>NUCLEOTIDE SEQUENCE</scope>
    <source>
        <strain evidence="2">WQ 366</strain>
    </source>
</reference>
<accession>A0ABS7ZA11</accession>
<evidence type="ECO:0000313" key="3">
    <source>
        <dbReference type="Proteomes" id="UP001165302"/>
    </source>
</evidence>
<keyword evidence="3" id="KW-1185">Reference proteome</keyword>
<dbReference type="RefSeq" id="WP_225553734.1">
    <property type="nucleotide sequence ID" value="NZ_JADEYP010000020.1"/>
</dbReference>
<dbReference type="EMBL" id="JADEYP010000020">
    <property type="protein sequence ID" value="MCA5005725.1"/>
    <property type="molecule type" value="Genomic_DNA"/>
</dbReference>
<evidence type="ECO:0000313" key="2">
    <source>
        <dbReference type="EMBL" id="MCA5005725.1"/>
    </source>
</evidence>
<gene>
    <name evidence="2" type="ORF">IPZ78_11245</name>
</gene>
<dbReference type="Proteomes" id="UP001165302">
    <property type="component" value="Unassembled WGS sequence"/>
</dbReference>
<evidence type="ECO:0000256" key="1">
    <source>
        <dbReference type="SAM" id="SignalP"/>
    </source>
</evidence>
<comment type="caution">
    <text evidence="2">The sequence shown here is derived from an EMBL/GenBank/DDBJ whole genome shotgun (WGS) entry which is preliminary data.</text>
</comment>
<feature type="signal peptide" evidence="1">
    <location>
        <begin position="1"/>
        <end position="15"/>
    </location>
</feature>
<proteinExistence type="predicted"/>
<keyword evidence="1" id="KW-0732">Signal</keyword>
<feature type="chain" id="PRO_5045247158" evidence="1">
    <location>
        <begin position="16"/>
        <end position="148"/>
    </location>
</feature>
<protein>
    <submittedName>
        <fullName evidence="2">Uncharacterized protein</fullName>
    </submittedName>
</protein>
<name>A0ABS7ZA11_9SPHI</name>